<dbReference type="InterPro" id="IPR007138">
    <property type="entry name" value="ABM_dom"/>
</dbReference>
<dbReference type="Proteomes" id="UP000002301">
    <property type="component" value="Chromosome 1"/>
</dbReference>
<dbReference type="EMBL" id="CP000758">
    <property type="protein sequence ID" value="ABS15211.1"/>
    <property type="molecule type" value="Genomic_DNA"/>
</dbReference>
<gene>
    <name evidence="3" type="ordered locus">Oant_2498</name>
</gene>
<organism evidence="3 4">
    <name type="scientific">Brucella anthropi (strain ATCC 49188 / DSM 6882 / CCUG 24695 / JCM 21032 / LMG 3331 / NBRC 15819 / NCTC 12168 / Alc 37)</name>
    <name type="common">Ochrobactrum anthropi</name>
    <dbReference type="NCBI Taxonomy" id="439375"/>
    <lineage>
        <taxon>Bacteria</taxon>
        <taxon>Pseudomonadati</taxon>
        <taxon>Pseudomonadota</taxon>
        <taxon>Alphaproteobacteria</taxon>
        <taxon>Hyphomicrobiales</taxon>
        <taxon>Brucellaceae</taxon>
        <taxon>Brucella/Ochrobactrum group</taxon>
        <taxon>Brucella</taxon>
    </lineage>
</organism>
<evidence type="ECO:0000256" key="1">
    <source>
        <dbReference type="SAM" id="MobiDB-lite"/>
    </source>
</evidence>
<dbReference type="HOGENOM" id="CLU_127039_1_0_5"/>
<feature type="compositionally biased region" description="Basic and acidic residues" evidence="1">
    <location>
        <begin position="1"/>
        <end position="17"/>
    </location>
</feature>
<dbReference type="eggNOG" id="COG2329">
    <property type="taxonomic scope" value="Bacteria"/>
</dbReference>
<protein>
    <recommendedName>
        <fullName evidence="2">ABM domain-containing protein</fullName>
    </recommendedName>
</protein>
<evidence type="ECO:0000313" key="4">
    <source>
        <dbReference type="Proteomes" id="UP000002301"/>
    </source>
</evidence>
<accession>A6X1V7</accession>
<feature type="domain" description="ABM" evidence="2">
    <location>
        <begin position="51"/>
        <end position="109"/>
    </location>
</feature>
<dbReference type="PANTHER" id="PTHR37811">
    <property type="entry name" value="BLL5343 PROTEIN"/>
    <property type="match status" value="1"/>
</dbReference>
<name>A6X1V7_BRUA4</name>
<proteinExistence type="predicted"/>
<dbReference type="STRING" id="439375.Oant_2498"/>
<evidence type="ECO:0000259" key="2">
    <source>
        <dbReference type="Pfam" id="PF03992"/>
    </source>
</evidence>
<dbReference type="Gene3D" id="3.30.70.100">
    <property type="match status" value="1"/>
</dbReference>
<dbReference type="InterPro" id="IPR011008">
    <property type="entry name" value="Dimeric_a/b-barrel"/>
</dbReference>
<feature type="region of interest" description="Disordered" evidence="1">
    <location>
        <begin position="1"/>
        <end position="29"/>
    </location>
</feature>
<keyword evidence="4" id="KW-1185">Reference proteome</keyword>
<dbReference type="PANTHER" id="PTHR37811:SF2">
    <property type="entry name" value="ABM DOMAIN-CONTAINING PROTEIN"/>
    <property type="match status" value="1"/>
</dbReference>
<evidence type="ECO:0000313" key="3">
    <source>
        <dbReference type="EMBL" id="ABS15211.1"/>
    </source>
</evidence>
<dbReference type="SUPFAM" id="SSF54909">
    <property type="entry name" value="Dimeric alpha+beta barrel"/>
    <property type="match status" value="1"/>
</dbReference>
<dbReference type="KEGG" id="oan:Oant_2498"/>
<dbReference type="InterPro" id="IPR052936">
    <property type="entry name" value="Jasmonate_Hydroxylase-like"/>
</dbReference>
<sequence>MSIEKLKPLRPLSRTDKPMSSSAAPSRFAVTPEPPYLIVTFASQRIIGEDDGYGEMAVQMGELAAKQPGYLGIESARDAEGFGITNSFWADEASIHAWKREVDHLVAQKLGRQKWYETYRVRIGRVERAYGFDAKSE</sequence>
<dbReference type="Pfam" id="PF03992">
    <property type="entry name" value="ABM"/>
    <property type="match status" value="1"/>
</dbReference>
<dbReference type="AlphaFoldDB" id="A6X1V7"/>
<reference evidence="3 4" key="1">
    <citation type="journal article" date="2011" name="J. Bacteriol.">
        <title>Genome of Ochrobactrum anthropi ATCC 49188 T, a versatile opportunistic pathogen and symbiont of several eukaryotic hosts.</title>
        <authorList>
            <person name="Chain P.S."/>
            <person name="Lang D.M."/>
            <person name="Comerci D.J."/>
            <person name="Malfatti S.A."/>
            <person name="Vergez L.M."/>
            <person name="Shin M."/>
            <person name="Ugalde R.A."/>
            <person name="Garcia E."/>
            <person name="Tolmasky M.E."/>
        </authorList>
    </citation>
    <scope>NUCLEOTIDE SEQUENCE [LARGE SCALE GENOMIC DNA]</scope>
    <source>
        <strain evidence="4">ATCC 49188 / DSM 6882 / CCUG 24695 / JCM 21032 / LMG 3331 / NBRC 15819 / NCTC 12168 / Alc 37</strain>
    </source>
</reference>